<evidence type="ECO:0000256" key="5">
    <source>
        <dbReference type="SAM" id="MobiDB-lite"/>
    </source>
</evidence>
<keyword evidence="10" id="KW-1185">Reference proteome</keyword>
<comment type="caution">
    <text evidence="9">The sequence shown here is derived from an EMBL/GenBank/DDBJ whole genome shotgun (WGS) entry which is preliminary data.</text>
</comment>
<dbReference type="InterPro" id="IPR013783">
    <property type="entry name" value="Ig-like_fold"/>
</dbReference>
<feature type="compositionally biased region" description="Basic and acidic residues" evidence="5">
    <location>
        <begin position="530"/>
        <end position="567"/>
    </location>
</feature>
<feature type="compositionally biased region" description="Low complexity" evidence="5">
    <location>
        <begin position="568"/>
        <end position="578"/>
    </location>
</feature>
<dbReference type="PROSITE" id="PS51450">
    <property type="entry name" value="LRR"/>
    <property type="match status" value="2"/>
</dbReference>
<feature type="region of interest" description="Disordered" evidence="5">
    <location>
        <begin position="2091"/>
        <end position="2124"/>
    </location>
</feature>
<feature type="compositionally biased region" description="Polar residues" evidence="5">
    <location>
        <begin position="602"/>
        <end position="622"/>
    </location>
</feature>
<feature type="region of interest" description="Disordered" evidence="5">
    <location>
        <begin position="1275"/>
        <end position="1326"/>
    </location>
</feature>
<dbReference type="PANTHER" id="PTHR23216:SF1">
    <property type="entry name" value="NUCLEOLAR AND COILED-BODY PHOSPHOPROTEIN 1"/>
    <property type="match status" value="1"/>
</dbReference>
<feature type="region of interest" description="Disordered" evidence="5">
    <location>
        <begin position="1526"/>
        <end position="1545"/>
    </location>
</feature>
<sequence>MGQVGMAVAQGPLLVTVLLLVSSGLHCFSSPAACPESCTCQRAPLLNCSSSGLSLAPQHIQDSVTDLDLSHNFLSSITLQQPHHNLRNVWLGNNTITHLSLCIDRGLRSQFLRDTKLRRLKPWSGRGCVSWAPTLQLLSVERNQLEQLPEGLEGSESLQVLQLAFNRISTLRPTDLSRLQQLKELYLQHNLIASLHSQMFQDLAQLRVLDLSFNMLTSIHPFMYLSLHTIGADVRLDGNRWQCDCRMRNLRRRMAYDSSRGLRTWNIVCASPSLVSGSDLLDLEEDDLNCFSAENKPELHQDVTINSGSEILLSCSTQDTLWWTPTSQSFVSQPQAGLLISDIKERDTGLYVCVSEEHEVLSVFNLQISKIGGTRRLTRSLPRNSQQITSQNTANKVGQERNVSQSTFTLAVCLSVFITFLVAFILGVLARPCIDVLWKRATNKKRSSAANSVSSIDQRQYENEAFSSGEEQEEITYRERRVTFSHVDFREENNVIYYDTVASENECEVAEELTLKAGDSEGENTLKQTIREDNQKNGTDRSDITGHTHEMKFEHIPDPEEVEERRSLSSSSDSSMSNVLMEDQMTQGDCTKARSPQIVEDSVQQRPNFSAVPQISVESNTEIPGFSSEPFADWSPHSNNTHPADLDVWQENEEQFDFSDSVRSTSNMSSSSSYVSDGEPTQYTVNSDQEEEKGDTKDKVTPDQTKRNLDVRAPSLSSDSSSSTDSEDETTHQQHTDRPGKVGISDLPYHESPTVSHLSKTQFPAIDLEHVPRIKRRLDIKAPSLDLVSSSSSEDEATYHTERLGKVAIAKLPLQKSESQNQSARWPTLDLENSPCINRRPEIKSPSPASDSSSSFDSEDETTHREESPVNEQAWWPVLDLGNITRIKRRLDIKGPSPPPDSLLSGGSRTDAMEGKQEEAKKICPNYSSSSSNDQKVDKVPSLPSDSSTSSDSEDETTRYTGRQRPEKVNILYKEPQAVSHDQDVRWPSLDLQHIGHIKRRLDIKTSLPPPDSSSSSNTEIMDIDKMPQINNQEQGKVHTTKIPFKGSEAEVHDLEKRWPALDLEKTTLIKRRLDIKISSTASDSSSHSDSEDEATCHIKKQEQGEIHMARPPVKTSQTYDQEARWPVLDLEHTTRIKRHLDIKALSPDFDLSAGSDSDSETADYTEKQRPLKVDTTELPLNDPDARWPALDLDHLPHIKKRLDIIAPCPDSSPSIKIVEDKMSQIKKHELGEVQITKLPIQECEPTRHDTETQWPALDLDQTVRIKRRLDIKAPSQDIVSSSSSDSDDEITNCVKRPEKGAINMARPPVTTSQKHDTGTQWPAVDLDQTIGIKRRLDIQASSTASNSSFSSDSDDEITDHTEKQRPAKLDTADIPLNDPDTRWPALDLQHLPPIKRRLDIKSPCPDLSSDIAEDKLTQIKKCEQAEAYITKLPFQDSKADRNDQETKWPALDLEHSIHIKRRLDIKAPSRDPDSSSSSDSEDETTHHTETPIKDNAVEIPLQKFGKSDDPEAQWPSLDLGNTTRIKRRLDIKGPSPSSDSLLSGGSMMYTIEKKREEANKISAYYSSSSSDEQEEAVESLNSPPDPRLPELSIRSSHTPVFNVSHSTKADHSIKLNKYTIITDDLIQRSDNSNTTPEINPELQSRWENMNLGISRFRKRLEITSHRSPPSVSSETDGKGWRGTSQQPVVTDKGPSENIIIKRETAEGEIRVALKSNTPKVAVDSDSVWQHPDPTNIPTDKREFDIKAPVRTESSSSSSSEDEAIHQSVPDLSLGVPRLKRRLNIKAPSPEHSNSPSSGSENENEVTRYTAKGSRFASNVSGVADNDSIITYKRLIMKSSSLPSDSFSLSDKAEMGTVAQESSSQADKNKSLVPRKLLSLSFDDVVKKKTSKRTAYVDLPPEIRWTGIGRHLSDLSSSKSSLDVDFSSLQPFPLAPPERAPPDSFNFPNIKSYSNIKPDREKEYVKPMHSYSALSATSVSLAPSRALDHLDDSTSNTNTILSVVPEERRERKGLNALKAMSSERRKWDTEDENLNSGSSLYHHPQGDGSFNSRRSEVEIKPLAKQPPTHLSSTSLIGRRAADVLYGFPSYRRQDAEDIEPPQEIPPPVPETLPPDEAVELTWSP</sequence>
<dbReference type="PROSITE" id="PS50835">
    <property type="entry name" value="IG_LIKE"/>
    <property type="match status" value="1"/>
</dbReference>
<dbReference type="EMBL" id="JAUPFM010000012">
    <property type="protein sequence ID" value="KAK2835877.1"/>
    <property type="molecule type" value="Genomic_DNA"/>
</dbReference>
<feature type="compositionally biased region" description="Polar residues" evidence="5">
    <location>
        <begin position="1666"/>
        <end position="1675"/>
    </location>
</feature>
<feature type="compositionally biased region" description="Basic and acidic residues" evidence="5">
    <location>
        <begin position="1359"/>
        <end position="1372"/>
    </location>
</feature>
<feature type="compositionally biased region" description="Basic and acidic residues" evidence="5">
    <location>
        <begin position="729"/>
        <end position="740"/>
    </location>
</feature>
<feature type="compositionally biased region" description="Low complexity" evidence="5">
    <location>
        <begin position="1342"/>
        <end position="1352"/>
    </location>
</feature>
<feature type="compositionally biased region" description="Acidic residues" evidence="5">
    <location>
        <begin position="648"/>
        <end position="657"/>
    </location>
</feature>
<evidence type="ECO:0000313" key="9">
    <source>
        <dbReference type="EMBL" id="KAK2835877.1"/>
    </source>
</evidence>
<proteinExistence type="predicted"/>
<dbReference type="InterPro" id="IPR003599">
    <property type="entry name" value="Ig_sub"/>
</dbReference>
<evidence type="ECO:0000256" key="7">
    <source>
        <dbReference type="SAM" id="SignalP"/>
    </source>
</evidence>
<evidence type="ECO:0000256" key="3">
    <source>
        <dbReference type="ARBA" id="ARBA00022737"/>
    </source>
</evidence>
<feature type="transmembrane region" description="Helical" evidence="6">
    <location>
        <begin position="408"/>
        <end position="430"/>
    </location>
</feature>
<feature type="region of interest" description="Disordered" evidence="5">
    <location>
        <begin position="814"/>
        <end position="871"/>
    </location>
</feature>
<feature type="chain" id="PRO_5041739573" description="Ig-like domain-containing protein" evidence="7">
    <location>
        <begin position="28"/>
        <end position="2124"/>
    </location>
</feature>
<gene>
    <name evidence="9" type="ORF">Q5P01_016361</name>
</gene>
<dbReference type="GO" id="GO:0005654">
    <property type="term" value="C:nucleoplasm"/>
    <property type="evidence" value="ECO:0007669"/>
    <property type="project" value="TreeGrafter"/>
</dbReference>
<keyword evidence="6" id="KW-0812">Transmembrane</keyword>
<feature type="compositionally biased region" description="Polar residues" evidence="5">
    <location>
        <begin position="753"/>
        <end position="762"/>
    </location>
</feature>
<feature type="region of interest" description="Disordered" evidence="5">
    <location>
        <begin position="1149"/>
        <end position="1169"/>
    </location>
</feature>
<feature type="region of interest" description="Disordered" evidence="5">
    <location>
        <begin position="1663"/>
        <end position="1697"/>
    </location>
</feature>
<dbReference type="InterPro" id="IPR032675">
    <property type="entry name" value="LRR_dom_sf"/>
</dbReference>
<evidence type="ECO:0000313" key="10">
    <source>
        <dbReference type="Proteomes" id="UP001187415"/>
    </source>
</evidence>
<feature type="compositionally biased region" description="Pro residues" evidence="5">
    <location>
        <begin position="2102"/>
        <end position="2112"/>
    </location>
</feature>
<organism evidence="9 10">
    <name type="scientific">Channa striata</name>
    <name type="common">Snakehead murrel</name>
    <name type="synonym">Ophicephalus striatus</name>
    <dbReference type="NCBI Taxonomy" id="64152"/>
    <lineage>
        <taxon>Eukaryota</taxon>
        <taxon>Metazoa</taxon>
        <taxon>Chordata</taxon>
        <taxon>Craniata</taxon>
        <taxon>Vertebrata</taxon>
        <taxon>Euteleostomi</taxon>
        <taxon>Actinopterygii</taxon>
        <taxon>Neopterygii</taxon>
        <taxon>Teleostei</taxon>
        <taxon>Neoteleostei</taxon>
        <taxon>Acanthomorphata</taxon>
        <taxon>Anabantaria</taxon>
        <taxon>Anabantiformes</taxon>
        <taxon>Channoidei</taxon>
        <taxon>Channidae</taxon>
        <taxon>Channa</taxon>
    </lineage>
</organism>
<evidence type="ECO:0000256" key="2">
    <source>
        <dbReference type="ARBA" id="ARBA00022729"/>
    </source>
</evidence>
<evidence type="ECO:0000259" key="8">
    <source>
        <dbReference type="PROSITE" id="PS50835"/>
    </source>
</evidence>
<keyword evidence="4" id="KW-1015">Disulfide bond</keyword>
<reference evidence="9" key="1">
    <citation type="submission" date="2023-07" db="EMBL/GenBank/DDBJ databases">
        <title>Chromosome-level Genome Assembly of Striped Snakehead (Channa striata).</title>
        <authorList>
            <person name="Liu H."/>
        </authorList>
    </citation>
    <scope>NUCLEOTIDE SEQUENCE</scope>
    <source>
        <strain evidence="9">Gz</strain>
        <tissue evidence="9">Muscle</tissue>
    </source>
</reference>
<feature type="region of interest" description="Disordered" evidence="5">
    <location>
        <begin position="1565"/>
        <end position="1595"/>
    </location>
</feature>
<feature type="region of interest" description="Disordered" evidence="5">
    <location>
        <begin position="2012"/>
        <end position="2052"/>
    </location>
</feature>
<dbReference type="Pfam" id="PF13855">
    <property type="entry name" value="LRR_8"/>
    <property type="match status" value="1"/>
</dbReference>
<dbReference type="Gene3D" id="2.60.40.10">
    <property type="entry name" value="Immunoglobulins"/>
    <property type="match status" value="1"/>
</dbReference>
<evidence type="ECO:0000256" key="6">
    <source>
        <dbReference type="SAM" id="Phobius"/>
    </source>
</evidence>
<feature type="compositionally biased region" description="Basic and acidic residues" evidence="5">
    <location>
        <begin position="1484"/>
        <end position="1497"/>
    </location>
</feature>
<keyword evidence="2 7" id="KW-0732">Signal</keyword>
<feature type="compositionally biased region" description="Basic and acidic residues" evidence="5">
    <location>
        <begin position="1739"/>
        <end position="1750"/>
    </location>
</feature>
<dbReference type="InterPro" id="IPR001611">
    <property type="entry name" value="Leu-rich_rpt"/>
</dbReference>
<accession>A0AA88MGV2</accession>
<dbReference type="InterPro" id="IPR003591">
    <property type="entry name" value="Leu-rich_rpt_typical-subtyp"/>
</dbReference>
<feature type="region of interest" description="Disordered" evidence="5">
    <location>
        <begin position="1338"/>
        <end position="1386"/>
    </location>
</feature>
<feature type="region of interest" description="Disordered" evidence="5">
    <location>
        <begin position="599"/>
        <end position="766"/>
    </location>
</feature>
<feature type="compositionally biased region" description="Basic and acidic residues" evidence="5">
    <location>
        <begin position="1463"/>
        <end position="1474"/>
    </location>
</feature>
<keyword evidence="6" id="KW-0472">Membrane</keyword>
<dbReference type="Gene3D" id="3.80.10.10">
    <property type="entry name" value="Ribonuclease Inhibitor"/>
    <property type="match status" value="2"/>
</dbReference>
<keyword evidence="3" id="KW-0677">Repeat</keyword>
<dbReference type="Proteomes" id="UP001187415">
    <property type="component" value="Unassembled WGS sequence"/>
</dbReference>
<feature type="compositionally biased region" description="Basic and acidic residues" evidence="5">
    <location>
        <begin position="911"/>
        <end position="922"/>
    </location>
</feature>
<feature type="compositionally biased region" description="Polar residues" evidence="5">
    <location>
        <begin position="816"/>
        <end position="825"/>
    </location>
</feature>
<name>A0AA88MGV2_CHASR</name>
<feature type="compositionally biased region" description="Low complexity" evidence="5">
    <location>
        <begin position="1534"/>
        <end position="1545"/>
    </location>
</feature>
<evidence type="ECO:0000256" key="1">
    <source>
        <dbReference type="ARBA" id="ARBA00022614"/>
    </source>
</evidence>
<feature type="region of interest" description="Disordered" evidence="5">
    <location>
        <begin position="890"/>
        <end position="969"/>
    </location>
</feature>
<feature type="compositionally biased region" description="Low complexity" evidence="5">
    <location>
        <begin position="845"/>
        <end position="856"/>
    </location>
</feature>
<keyword evidence="1" id="KW-0433">Leucine-rich repeat</keyword>
<dbReference type="InterPro" id="IPR007110">
    <property type="entry name" value="Ig-like_dom"/>
</dbReference>
<dbReference type="GO" id="GO:0005730">
    <property type="term" value="C:nucleolus"/>
    <property type="evidence" value="ECO:0007669"/>
    <property type="project" value="InterPro"/>
</dbReference>
<dbReference type="PANTHER" id="PTHR23216">
    <property type="entry name" value="NUCLEOLAR AND COILED-BODY PHOSPHOPROTEIN 1"/>
    <property type="match status" value="1"/>
</dbReference>
<feature type="region of interest" description="Disordered" evidence="5">
    <location>
        <begin position="1463"/>
        <end position="1499"/>
    </location>
</feature>
<feature type="region of interest" description="Disordered" evidence="5">
    <location>
        <begin position="530"/>
        <end position="578"/>
    </location>
</feature>
<feature type="compositionally biased region" description="Low complexity" evidence="5">
    <location>
        <begin position="1788"/>
        <end position="1801"/>
    </location>
</feature>
<feature type="region of interest" description="Disordered" evidence="5">
    <location>
        <begin position="1101"/>
        <end position="1121"/>
    </location>
</feature>
<dbReference type="InterPro" id="IPR039191">
    <property type="entry name" value="Nopp140-like"/>
</dbReference>
<feature type="compositionally biased region" description="Basic and acidic residues" evidence="5">
    <location>
        <begin position="694"/>
        <end position="710"/>
    </location>
</feature>
<evidence type="ECO:0000256" key="4">
    <source>
        <dbReference type="ARBA" id="ARBA00023157"/>
    </source>
</evidence>
<dbReference type="SMART" id="SM00409">
    <property type="entry name" value="IG"/>
    <property type="match status" value="1"/>
</dbReference>
<feature type="domain" description="Ig-like" evidence="8">
    <location>
        <begin position="297"/>
        <end position="369"/>
    </location>
</feature>
<feature type="compositionally biased region" description="Low complexity" evidence="5">
    <location>
        <begin position="659"/>
        <end position="676"/>
    </location>
</feature>
<feature type="region of interest" description="Disordered" evidence="5">
    <location>
        <begin position="1719"/>
        <end position="1807"/>
    </location>
</feature>
<keyword evidence="6" id="KW-1133">Transmembrane helix</keyword>
<dbReference type="SUPFAM" id="SSF52058">
    <property type="entry name" value="L domain-like"/>
    <property type="match status" value="1"/>
</dbReference>
<feature type="signal peptide" evidence="7">
    <location>
        <begin position="1"/>
        <end position="27"/>
    </location>
</feature>
<protein>
    <recommendedName>
        <fullName evidence="8">Ig-like domain-containing protein</fullName>
    </recommendedName>
</protein>
<dbReference type="SMART" id="SM00369">
    <property type="entry name" value="LRR_TYP"/>
    <property type="match status" value="5"/>
</dbReference>